<feature type="signal peptide" evidence="2">
    <location>
        <begin position="1"/>
        <end position="30"/>
    </location>
</feature>
<feature type="domain" description="Cadherin-like" evidence="3">
    <location>
        <begin position="141"/>
        <end position="232"/>
    </location>
</feature>
<dbReference type="Gene3D" id="2.130.10.30">
    <property type="entry name" value="Regulator of chromosome condensation 1/beta-lactamase-inhibitor protein II"/>
    <property type="match status" value="2"/>
</dbReference>
<dbReference type="NCBIfam" id="NF012211">
    <property type="entry name" value="tand_rpt_95"/>
    <property type="match status" value="4"/>
</dbReference>
<dbReference type="PRINTS" id="PR00633">
    <property type="entry name" value="RCCNDNSATION"/>
</dbReference>
<sequence>MKHQRVRSYLRFSSVPWLRGSVLLLCVALAACGGGEDKKPPAPPPTANTAPSGHDDLLATDEDTALVIPGASLVSNDVDAEGDSLTVSAVGKATHGTVALVGGTITFTPEADFFGTATFEYTVGDGRLTDAALVTVTVNAVNDAPVAVDDSASTDEDVALVIPTATLVTNDTDVDGDVLLVTGVGAATHGTVTLADGNVTFTPEANHHGSASFEYTVSDGLLTHTATVAVTVDSVDDPPVAVADTVYAGKNTWRYIKREELTANDDMGDGALLILAGVGSAVHCTVKIDGGEIDFQPEEDFTGSATFQYTVRNLTGTTSAMVTVIVGEPPDAVADTVSTNEDTELVIPTATLVANDIDVDTDTDDLLVRAVHSATHGSVTLEGQNVRFTPEADFVGTATFQYEVSDRAGFDFGMVRVTVNPVNDAPVAVADSAMASAEVALRIPVAMLLSNDRDVDGDALALTGVSNAKNGTAELVGDAVRFTPASGFVGAAGFDYQVADTHGATGTGSVEVRVRGYAVKSVFAGVGTTCAVFTDGRLKCWGENSRGQLGLEHVVNRGGGRGSILMDSLPFVRVGTGLRVSAMGLGSGFSCALLEGGSVKCWGDNEQGQLGLGDLQRRGDNAGEMGDALPTVNLGTGRTAKALAVGLSHSCAIVDDGSVKCWGNNGSGQLGLGDTEHRGDSAGEMGDALPVVSLGAGRTAKAVVAGEFHTCALLDDDSVKCWGNNGSGQLGLGDTDFRGDGAGEMGDALPTVNLGTGRTAKVLATRGSSTCALLDDGTVKCWGSNTYGALGLGDRVRRGDGPGEMGDALPRVNLGTGRTVKAITLGGSFACALLDDGTVKCWGNGDRGQLGTGDPEPRGGLPGQMGDALPRVDLGAGRVVTALSAGFIHGCATFDDGNVKCWGSNASGQLGLDDEDDRGDHLGEMGEALPPVEL</sequence>
<gene>
    <name evidence="4" type="ORF">MFU01_82510</name>
    <name evidence="5" type="ORF">SAMN05443572_11939</name>
</gene>
<dbReference type="Gene3D" id="2.60.40.3440">
    <property type="match status" value="3"/>
</dbReference>
<evidence type="ECO:0000256" key="2">
    <source>
        <dbReference type="SAM" id="SignalP"/>
    </source>
</evidence>
<accession>A0A511TGB2</accession>
<dbReference type="STRING" id="1334629.MFUL124B02_11475"/>
<dbReference type="Pfam" id="PF17892">
    <property type="entry name" value="Cadherin_5"/>
    <property type="match status" value="3"/>
</dbReference>
<dbReference type="Pfam" id="PF13540">
    <property type="entry name" value="RCC1_2"/>
    <property type="match status" value="7"/>
</dbReference>
<dbReference type="InterPro" id="IPR041690">
    <property type="entry name" value="Cadherin_5"/>
</dbReference>
<feature type="domain" description="Cadherin-like" evidence="3">
    <location>
        <begin position="329"/>
        <end position="419"/>
    </location>
</feature>
<dbReference type="Pfam" id="PF17963">
    <property type="entry name" value="Big_9"/>
    <property type="match status" value="2"/>
</dbReference>
<dbReference type="GO" id="GO:0005737">
    <property type="term" value="C:cytoplasm"/>
    <property type="evidence" value="ECO:0007669"/>
    <property type="project" value="TreeGrafter"/>
</dbReference>
<dbReference type="RefSeq" id="WP_074959350.1">
    <property type="nucleotide sequence ID" value="NZ_BJXR01000076.1"/>
</dbReference>
<name>A0A511TGB2_MYXFU</name>
<evidence type="ECO:0000313" key="6">
    <source>
        <dbReference type="Proteomes" id="UP000183760"/>
    </source>
</evidence>
<feature type="domain" description="Cadherin-like" evidence="3">
    <location>
        <begin position="48"/>
        <end position="139"/>
    </location>
</feature>
<dbReference type="InterPro" id="IPR009091">
    <property type="entry name" value="RCC1/BLIP-II"/>
</dbReference>
<dbReference type="PROSITE" id="PS51257">
    <property type="entry name" value="PROKAR_LIPOPROTEIN"/>
    <property type="match status" value="1"/>
</dbReference>
<evidence type="ECO:0000313" key="7">
    <source>
        <dbReference type="Proteomes" id="UP000321514"/>
    </source>
</evidence>
<evidence type="ECO:0000259" key="3">
    <source>
        <dbReference type="Pfam" id="PF17892"/>
    </source>
</evidence>
<keyword evidence="2" id="KW-0732">Signal</keyword>
<feature type="region of interest" description="Disordered" evidence="1">
    <location>
        <begin position="35"/>
        <end position="56"/>
    </location>
</feature>
<organism evidence="4 7">
    <name type="scientific">Myxococcus fulvus</name>
    <dbReference type="NCBI Taxonomy" id="33"/>
    <lineage>
        <taxon>Bacteria</taxon>
        <taxon>Pseudomonadati</taxon>
        <taxon>Myxococcota</taxon>
        <taxon>Myxococcia</taxon>
        <taxon>Myxococcales</taxon>
        <taxon>Cystobacterineae</taxon>
        <taxon>Myxococcaceae</taxon>
        <taxon>Myxococcus</taxon>
    </lineage>
</organism>
<feature type="chain" id="PRO_5023003006" evidence="2">
    <location>
        <begin position="31"/>
        <end position="934"/>
    </location>
</feature>
<dbReference type="Gene3D" id="2.60.40.2810">
    <property type="match status" value="2"/>
</dbReference>
<dbReference type="PANTHER" id="PTHR45982:SF1">
    <property type="entry name" value="REGULATOR OF CHROMOSOME CONDENSATION"/>
    <property type="match status" value="1"/>
</dbReference>
<dbReference type="EMBL" id="BJXR01000076">
    <property type="protein sequence ID" value="GEN13214.1"/>
    <property type="molecule type" value="Genomic_DNA"/>
</dbReference>
<dbReference type="InterPro" id="IPR000408">
    <property type="entry name" value="Reg_chr_condens"/>
</dbReference>
<reference evidence="5 6" key="1">
    <citation type="submission" date="2016-10" db="EMBL/GenBank/DDBJ databases">
        <authorList>
            <person name="Varghese N."/>
            <person name="Submissions S."/>
        </authorList>
    </citation>
    <scope>NUCLEOTIDE SEQUENCE [LARGE SCALE GENOMIC DNA]</scope>
    <source>
        <strain evidence="5 6">DSM 16525</strain>
    </source>
</reference>
<dbReference type="Proteomes" id="UP000321514">
    <property type="component" value="Unassembled WGS sequence"/>
</dbReference>
<dbReference type="EMBL" id="FOIB01000019">
    <property type="protein sequence ID" value="SEU42355.1"/>
    <property type="molecule type" value="Genomic_DNA"/>
</dbReference>
<dbReference type="PROSITE" id="PS50012">
    <property type="entry name" value="RCC1_3"/>
    <property type="match status" value="5"/>
</dbReference>
<proteinExistence type="predicted"/>
<evidence type="ECO:0000256" key="1">
    <source>
        <dbReference type="SAM" id="MobiDB-lite"/>
    </source>
</evidence>
<evidence type="ECO:0000313" key="5">
    <source>
        <dbReference type="EMBL" id="SEU42355.1"/>
    </source>
</evidence>
<dbReference type="GO" id="GO:0005085">
    <property type="term" value="F:guanyl-nucleotide exchange factor activity"/>
    <property type="evidence" value="ECO:0007669"/>
    <property type="project" value="TreeGrafter"/>
</dbReference>
<dbReference type="Proteomes" id="UP000183760">
    <property type="component" value="Unassembled WGS sequence"/>
</dbReference>
<reference evidence="4 7" key="2">
    <citation type="submission" date="2019-07" db="EMBL/GenBank/DDBJ databases">
        <title>Whole genome shotgun sequence of Myxococcus fulvus NBRC 100333.</title>
        <authorList>
            <person name="Hosoyama A."/>
            <person name="Uohara A."/>
            <person name="Ohji S."/>
            <person name="Ichikawa N."/>
        </authorList>
    </citation>
    <scope>NUCLEOTIDE SEQUENCE [LARGE SCALE GENOMIC DNA]</scope>
    <source>
        <strain evidence="4 7">NBRC 100333</strain>
    </source>
</reference>
<evidence type="ECO:0000313" key="4">
    <source>
        <dbReference type="EMBL" id="GEN13214.1"/>
    </source>
</evidence>
<keyword evidence="6" id="KW-1185">Reference proteome</keyword>
<dbReference type="InterPro" id="IPR051553">
    <property type="entry name" value="Ran_GTPase-activating"/>
</dbReference>
<dbReference type="PANTHER" id="PTHR45982">
    <property type="entry name" value="REGULATOR OF CHROMOSOME CONDENSATION"/>
    <property type="match status" value="1"/>
</dbReference>
<dbReference type="SUPFAM" id="SSF50985">
    <property type="entry name" value="RCC1/BLIP-II"/>
    <property type="match status" value="1"/>
</dbReference>
<dbReference type="AlphaFoldDB" id="A0A511TGB2"/>
<protein>
    <submittedName>
        <fullName evidence="5">Alpha-tubulin suppressor</fullName>
    </submittedName>
</protein>
<feature type="region of interest" description="Disordered" evidence="1">
    <location>
        <begin position="909"/>
        <end position="934"/>
    </location>
</feature>
<comment type="caution">
    <text evidence="4">The sequence shown here is derived from an EMBL/GenBank/DDBJ whole genome shotgun (WGS) entry which is preliminary data.</text>
</comment>